<organism evidence="2 3">
    <name type="scientific">Metarhizium album (strain ARSEF 1941)</name>
    <dbReference type="NCBI Taxonomy" id="1081103"/>
    <lineage>
        <taxon>Eukaryota</taxon>
        <taxon>Fungi</taxon>
        <taxon>Dikarya</taxon>
        <taxon>Ascomycota</taxon>
        <taxon>Pezizomycotina</taxon>
        <taxon>Sordariomycetes</taxon>
        <taxon>Hypocreomycetidae</taxon>
        <taxon>Hypocreales</taxon>
        <taxon>Clavicipitaceae</taxon>
        <taxon>Metarhizium</taxon>
    </lineage>
</organism>
<dbReference type="Pfam" id="PF20516">
    <property type="entry name" value="PDDEXK_12"/>
    <property type="match status" value="1"/>
</dbReference>
<dbReference type="RefSeq" id="XP_040678473.1">
    <property type="nucleotide sequence ID" value="XM_040823802.1"/>
</dbReference>
<name>A0A0B2WVC7_METAS</name>
<dbReference type="Proteomes" id="UP000030816">
    <property type="component" value="Unassembled WGS sequence"/>
</dbReference>
<evidence type="ECO:0000313" key="2">
    <source>
        <dbReference type="EMBL" id="KHN97407.1"/>
    </source>
</evidence>
<protein>
    <recommendedName>
        <fullName evidence="1">PD-(D/E)XK nuclease-like domain-containing protein</fullName>
    </recommendedName>
</protein>
<dbReference type="InterPro" id="IPR046797">
    <property type="entry name" value="PDDEXK_12"/>
</dbReference>
<dbReference type="AlphaFoldDB" id="A0A0B2WVC7"/>
<dbReference type="EMBL" id="AZHE01000011">
    <property type="protein sequence ID" value="KHN97407.1"/>
    <property type="molecule type" value="Genomic_DNA"/>
</dbReference>
<comment type="caution">
    <text evidence="2">The sequence shown here is derived from an EMBL/GenBank/DDBJ whole genome shotgun (WGS) entry which is preliminary data.</text>
</comment>
<gene>
    <name evidence="2" type="ORF">MAM_05004</name>
</gene>
<sequence>MRLIPLSVKARKDRLTRDSGWANPPQDGWFYGDQDLIASGVADSLSWIGNNADEDDVYIYRRLKKVRDNTIERTERMDYEAGWNEAIHWALLELALDTDACAGVCCRNVVYKELRDPDPLLADTKSDYALCLDPPENSRLVELLRHYRRLNPQKNRAAHIQFSDEASTPLAVGIETKSCDGEGAGFSGLQSKTFNSCV</sequence>
<evidence type="ECO:0000313" key="3">
    <source>
        <dbReference type="Proteomes" id="UP000030816"/>
    </source>
</evidence>
<dbReference type="OrthoDB" id="4161186at2759"/>
<keyword evidence="3" id="KW-1185">Reference proteome</keyword>
<dbReference type="GeneID" id="63739459"/>
<reference evidence="2 3" key="1">
    <citation type="journal article" date="2014" name="Proc. Natl. Acad. Sci. U.S.A.">
        <title>Trajectory and genomic determinants of fungal-pathogen speciation and host adaptation.</title>
        <authorList>
            <person name="Hu X."/>
            <person name="Xiao G."/>
            <person name="Zheng P."/>
            <person name="Shang Y."/>
            <person name="Su Y."/>
            <person name="Zhang X."/>
            <person name="Liu X."/>
            <person name="Zhan S."/>
            <person name="St Leger R.J."/>
            <person name="Wang C."/>
        </authorList>
    </citation>
    <scope>NUCLEOTIDE SEQUENCE [LARGE SCALE GENOMIC DNA]</scope>
    <source>
        <strain evidence="2 3">ARSEF 1941</strain>
    </source>
</reference>
<dbReference type="HOGENOM" id="CLU_1378418_0_0_1"/>
<evidence type="ECO:0000259" key="1">
    <source>
        <dbReference type="Pfam" id="PF20516"/>
    </source>
</evidence>
<proteinExistence type="predicted"/>
<feature type="domain" description="PD-(D/E)XK nuclease-like" evidence="1">
    <location>
        <begin position="55"/>
        <end position="182"/>
    </location>
</feature>
<accession>A0A0B2WVC7</accession>